<sequence length="233" mass="25089">MPRQLASPKTTTTTPPKEATVNSYNVTVPGTNNTCILLKAAIQLGVTYVTVDEQVREAILVLDNETVVDRERSSCSSSLGEQSLVLRFGNNSLSLVFAKNGTVYLHRVTVDYTTSPALFPHAAKPVEHVTVENNTLVLYSVPEDRSYHCNVKQPVYVGANVTLDVLTIQLQAFMNTTAETTGQFGDAVECSAGDISNIVPIAVGSALAALVIIVLIAYLIGRSKSRQKGYQSV</sequence>
<evidence type="ECO:0000313" key="1">
    <source>
        <dbReference type="EMBL" id="KAH7966778.1"/>
    </source>
</evidence>
<gene>
    <name evidence="1" type="ORF">HPB49_019482</name>
</gene>
<name>A0ACB8DFJ0_DERSI</name>
<proteinExistence type="predicted"/>
<dbReference type="Proteomes" id="UP000821865">
    <property type="component" value="Chromosome 2"/>
</dbReference>
<evidence type="ECO:0000313" key="2">
    <source>
        <dbReference type="Proteomes" id="UP000821865"/>
    </source>
</evidence>
<reference evidence="1" key="1">
    <citation type="submission" date="2020-05" db="EMBL/GenBank/DDBJ databases">
        <title>Large-scale comparative analyses of tick genomes elucidate their genetic diversity and vector capacities.</title>
        <authorList>
            <person name="Jia N."/>
            <person name="Wang J."/>
            <person name="Shi W."/>
            <person name="Du L."/>
            <person name="Sun Y."/>
            <person name="Zhan W."/>
            <person name="Jiang J."/>
            <person name="Wang Q."/>
            <person name="Zhang B."/>
            <person name="Ji P."/>
            <person name="Sakyi L.B."/>
            <person name="Cui X."/>
            <person name="Yuan T."/>
            <person name="Jiang B."/>
            <person name="Yang W."/>
            <person name="Lam T.T.-Y."/>
            <person name="Chang Q."/>
            <person name="Ding S."/>
            <person name="Wang X."/>
            <person name="Zhu J."/>
            <person name="Ruan X."/>
            <person name="Zhao L."/>
            <person name="Wei J."/>
            <person name="Que T."/>
            <person name="Du C."/>
            <person name="Cheng J."/>
            <person name="Dai P."/>
            <person name="Han X."/>
            <person name="Huang E."/>
            <person name="Gao Y."/>
            <person name="Liu J."/>
            <person name="Shao H."/>
            <person name="Ye R."/>
            <person name="Li L."/>
            <person name="Wei W."/>
            <person name="Wang X."/>
            <person name="Wang C."/>
            <person name="Yang T."/>
            <person name="Huo Q."/>
            <person name="Li W."/>
            <person name="Guo W."/>
            <person name="Chen H."/>
            <person name="Zhou L."/>
            <person name="Ni X."/>
            <person name="Tian J."/>
            <person name="Zhou Y."/>
            <person name="Sheng Y."/>
            <person name="Liu T."/>
            <person name="Pan Y."/>
            <person name="Xia L."/>
            <person name="Li J."/>
            <person name="Zhao F."/>
            <person name="Cao W."/>
        </authorList>
    </citation>
    <scope>NUCLEOTIDE SEQUENCE</scope>
    <source>
        <strain evidence="1">Dsil-2018</strain>
    </source>
</reference>
<protein>
    <submittedName>
        <fullName evidence="1">Uncharacterized protein</fullName>
    </submittedName>
</protein>
<accession>A0ACB8DFJ0</accession>
<organism evidence="1 2">
    <name type="scientific">Dermacentor silvarum</name>
    <name type="common">Tick</name>
    <dbReference type="NCBI Taxonomy" id="543639"/>
    <lineage>
        <taxon>Eukaryota</taxon>
        <taxon>Metazoa</taxon>
        <taxon>Ecdysozoa</taxon>
        <taxon>Arthropoda</taxon>
        <taxon>Chelicerata</taxon>
        <taxon>Arachnida</taxon>
        <taxon>Acari</taxon>
        <taxon>Parasitiformes</taxon>
        <taxon>Ixodida</taxon>
        <taxon>Ixodoidea</taxon>
        <taxon>Ixodidae</taxon>
        <taxon>Rhipicephalinae</taxon>
        <taxon>Dermacentor</taxon>
    </lineage>
</organism>
<dbReference type="EMBL" id="CM023471">
    <property type="protein sequence ID" value="KAH7966778.1"/>
    <property type="molecule type" value="Genomic_DNA"/>
</dbReference>
<comment type="caution">
    <text evidence="1">The sequence shown here is derived from an EMBL/GenBank/DDBJ whole genome shotgun (WGS) entry which is preliminary data.</text>
</comment>
<keyword evidence="2" id="KW-1185">Reference proteome</keyword>